<feature type="transmembrane region" description="Helical" evidence="7">
    <location>
        <begin position="76"/>
        <end position="97"/>
    </location>
</feature>
<evidence type="ECO:0000313" key="9">
    <source>
        <dbReference type="EMBL" id="SDL12714.1"/>
    </source>
</evidence>
<keyword evidence="9" id="KW-0762">Sugar transport</keyword>
<dbReference type="PANTHER" id="PTHR30193">
    <property type="entry name" value="ABC TRANSPORTER PERMEASE PROTEIN"/>
    <property type="match status" value="1"/>
</dbReference>
<organism evidence="9 10">
    <name type="scientific">Tessaracoccus oleiagri</name>
    <dbReference type="NCBI Taxonomy" id="686624"/>
    <lineage>
        <taxon>Bacteria</taxon>
        <taxon>Bacillati</taxon>
        <taxon>Actinomycetota</taxon>
        <taxon>Actinomycetes</taxon>
        <taxon>Propionibacteriales</taxon>
        <taxon>Propionibacteriaceae</taxon>
        <taxon>Tessaracoccus</taxon>
    </lineage>
</organism>
<dbReference type="InterPro" id="IPR051393">
    <property type="entry name" value="ABC_transporter_permease"/>
</dbReference>
<dbReference type="CDD" id="cd06261">
    <property type="entry name" value="TM_PBP2"/>
    <property type="match status" value="1"/>
</dbReference>
<dbReference type="STRING" id="686624.SAMN04488242_0334"/>
<dbReference type="RefSeq" id="WP_093248351.1">
    <property type="nucleotide sequence ID" value="NZ_FNGP01000001.1"/>
</dbReference>
<keyword evidence="3" id="KW-1003">Cell membrane</keyword>
<dbReference type="InterPro" id="IPR035906">
    <property type="entry name" value="MetI-like_sf"/>
</dbReference>
<keyword evidence="6 7" id="KW-0472">Membrane</keyword>
<evidence type="ECO:0000256" key="4">
    <source>
        <dbReference type="ARBA" id="ARBA00022692"/>
    </source>
</evidence>
<dbReference type="OrthoDB" id="9804439at2"/>
<dbReference type="GO" id="GO:0005886">
    <property type="term" value="C:plasma membrane"/>
    <property type="evidence" value="ECO:0007669"/>
    <property type="project" value="UniProtKB-SubCell"/>
</dbReference>
<comment type="similarity">
    <text evidence="7">Belongs to the binding-protein-dependent transport system permease family.</text>
</comment>
<feature type="transmembrane region" description="Helical" evidence="7">
    <location>
        <begin position="109"/>
        <end position="130"/>
    </location>
</feature>
<dbReference type="GO" id="GO:0055085">
    <property type="term" value="P:transmembrane transport"/>
    <property type="evidence" value="ECO:0007669"/>
    <property type="project" value="InterPro"/>
</dbReference>
<dbReference type="InterPro" id="IPR000515">
    <property type="entry name" value="MetI-like"/>
</dbReference>
<evidence type="ECO:0000256" key="6">
    <source>
        <dbReference type="ARBA" id="ARBA00023136"/>
    </source>
</evidence>
<keyword evidence="5 7" id="KW-1133">Transmembrane helix</keyword>
<evidence type="ECO:0000256" key="5">
    <source>
        <dbReference type="ARBA" id="ARBA00022989"/>
    </source>
</evidence>
<feature type="transmembrane region" description="Helical" evidence="7">
    <location>
        <begin position="155"/>
        <end position="178"/>
    </location>
</feature>
<evidence type="ECO:0000256" key="7">
    <source>
        <dbReference type="RuleBase" id="RU363032"/>
    </source>
</evidence>
<dbReference type="EMBL" id="FNGP01000001">
    <property type="protein sequence ID" value="SDL12714.1"/>
    <property type="molecule type" value="Genomic_DNA"/>
</dbReference>
<proteinExistence type="inferred from homology"/>
<feature type="transmembrane region" description="Helical" evidence="7">
    <location>
        <begin position="12"/>
        <end position="32"/>
    </location>
</feature>
<evidence type="ECO:0000256" key="1">
    <source>
        <dbReference type="ARBA" id="ARBA00004651"/>
    </source>
</evidence>
<feature type="transmembrane region" description="Helical" evidence="7">
    <location>
        <begin position="256"/>
        <end position="282"/>
    </location>
</feature>
<gene>
    <name evidence="9" type="ORF">SAMN04488242_0334</name>
</gene>
<feature type="transmembrane region" description="Helical" evidence="7">
    <location>
        <begin position="214"/>
        <end position="236"/>
    </location>
</feature>
<keyword evidence="4 7" id="KW-0812">Transmembrane</keyword>
<comment type="subcellular location">
    <subcellularLocation>
        <location evidence="1 7">Cell membrane</location>
        <topology evidence="1 7">Multi-pass membrane protein</topology>
    </subcellularLocation>
</comment>
<protein>
    <submittedName>
        <fullName evidence="9">Multiple sugar transport system permease protein</fullName>
    </submittedName>
</protein>
<name>A0A1G9HJ00_9ACTN</name>
<sequence length="293" mass="32736">MSWRNRTVRASAIAGLAFVLPAFILFIIFRFVPFIGGFTLAFAERTLGGEFTWVGMDNFERLAADPLFWHSLRVTIAYTLIVVPLTLALATGLALLVRRRFAGVDFFRAAFFMPVITSLVLAGIIFVWIFNAGGPVPRLMEALGLGGQSWITDRLLALPAIALVAAWSAFGYYMLVILARLNEIPREIEEAALVDRANAWARFRYITLPELRQVLFFLSVLSMVGSFQVFDAVYVMTQGGPVNATYTLGFMLYDQAFRFFDFGYASAVAVALFVLVFAITLIQRFLMGREDKA</sequence>
<dbReference type="PANTHER" id="PTHR30193:SF37">
    <property type="entry name" value="INNER MEMBRANE ABC TRANSPORTER PERMEASE PROTEIN YCJO"/>
    <property type="match status" value="1"/>
</dbReference>
<keyword evidence="10" id="KW-1185">Reference proteome</keyword>
<reference evidence="9 10" key="1">
    <citation type="submission" date="2016-10" db="EMBL/GenBank/DDBJ databases">
        <authorList>
            <person name="de Groot N.N."/>
        </authorList>
    </citation>
    <scope>NUCLEOTIDE SEQUENCE [LARGE SCALE GENOMIC DNA]</scope>
    <source>
        <strain evidence="9 10">CGMCC 1.9159</strain>
    </source>
</reference>
<keyword evidence="2 7" id="KW-0813">Transport</keyword>
<evidence type="ECO:0000256" key="2">
    <source>
        <dbReference type="ARBA" id="ARBA00022448"/>
    </source>
</evidence>
<dbReference type="SUPFAM" id="SSF161098">
    <property type="entry name" value="MetI-like"/>
    <property type="match status" value="1"/>
</dbReference>
<accession>A0A1G9HJ00</accession>
<dbReference type="Gene3D" id="1.10.3720.10">
    <property type="entry name" value="MetI-like"/>
    <property type="match status" value="1"/>
</dbReference>
<evidence type="ECO:0000256" key="3">
    <source>
        <dbReference type="ARBA" id="ARBA00022475"/>
    </source>
</evidence>
<dbReference type="Pfam" id="PF00528">
    <property type="entry name" value="BPD_transp_1"/>
    <property type="match status" value="1"/>
</dbReference>
<dbReference type="AlphaFoldDB" id="A0A1G9HJ00"/>
<dbReference type="Proteomes" id="UP000199475">
    <property type="component" value="Unassembled WGS sequence"/>
</dbReference>
<evidence type="ECO:0000259" key="8">
    <source>
        <dbReference type="PROSITE" id="PS50928"/>
    </source>
</evidence>
<feature type="domain" description="ABC transmembrane type-1" evidence="8">
    <location>
        <begin position="72"/>
        <end position="283"/>
    </location>
</feature>
<evidence type="ECO:0000313" key="10">
    <source>
        <dbReference type="Proteomes" id="UP000199475"/>
    </source>
</evidence>
<dbReference type="PROSITE" id="PS50928">
    <property type="entry name" value="ABC_TM1"/>
    <property type="match status" value="1"/>
</dbReference>